<proteinExistence type="predicted"/>
<keyword evidence="1" id="KW-0812">Transmembrane</keyword>
<name>A0AAU6S830_9MICO</name>
<feature type="transmembrane region" description="Helical" evidence="1">
    <location>
        <begin position="117"/>
        <end position="142"/>
    </location>
</feature>
<sequence length="320" mass="35012">MDTLTDRYVWAVTRGVPHDRRKDVGEQLRADVAANVAGRRAAGADARTAETAAITDLGDPDRRAAEASGRPGYLIGPAYFFDYRRILIIVLSAVTPSVFGALLLVEAMAGTDLWRALLSALTVAVTVAVQVAFWMTVAFAVIDRMSGGRRRTPTTWNPADLPELPMARVGLGETIFALLAYLLIIGLIVWQQNIWVVESAGGTAIPLLDPALWSFWLPWFIVLAVLEMAFALTLYAVGRWTWALAWVNVLLNLAFAVPAVMLVVTDQLLSAQFREVFADVMPLLEVFLRIIPYIIVGATVLDAVGGFRKAYRGRSPASVR</sequence>
<evidence type="ECO:0000256" key="1">
    <source>
        <dbReference type="SAM" id="Phobius"/>
    </source>
</evidence>
<reference evidence="2" key="1">
    <citation type="submission" date="2024-04" db="EMBL/GenBank/DDBJ databases">
        <authorList>
            <person name="Roder T."/>
            <person name="Oberhansli S."/>
            <person name="Kreuzer M."/>
        </authorList>
    </citation>
    <scope>NUCLEOTIDE SEQUENCE</scope>
    <source>
        <strain evidence="2">LWS13-1.2</strain>
    </source>
</reference>
<dbReference type="AlphaFoldDB" id="A0AAU6S830"/>
<dbReference type="RefSeq" id="WP_349427599.1">
    <property type="nucleotide sequence ID" value="NZ_CP151632.1"/>
</dbReference>
<feature type="transmembrane region" description="Helical" evidence="1">
    <location>
        <begin position="216"/>
        <end position="237"/>
    </location>
</feature>
<keyword evidence="1" id="KW-1133">Transmembrane helix</keyword>
<dbReference type="EMBL" id="CP151632">
    <property type="protein sequence ID" value="WZO33007.1"/>
    <property type="molecule type" value="Genomic_DNA"/>
</dbReference>
<feature type="transmembrane region" description="Helical" evidence="1">
    <location>
        <begin position="86"/>
        <end position="105"/>
    </location>
</feature>
<organism evidence="2">
    <name type="scientific">Microbacterium sp. LWS13-1.2</name>
    <dbReference type="NCBI Taxonomy" id="3135264"/>
    <lineage>
        <taxon>Bacteria</taxon>
        <taxon>Bacillati</taxon>
        <taxon>Actinomycetota</taxon>
        <taxon>Actinomycetes</taxon>
        <taxon>Micrococcales</taxon>
        <taxon>Microbacteriaceae</taxon>
        <taxon>Microbacterium</taxon>
    </lineage>
</organism>
<feature type="transmembrane region" description="Helical" evidence="1">
    <location>
        <begin position="244"/>
        <end position="264"/>
    </location>
</feature>
<protein>
    <submittedName>
        <fullName evidence="2">Uncharacterized protein</fullName>
    </submittedName>
</protein>
<evidence type="ECO:0000313" key="2">
    <source>
        <dbReference type="EMBL" id="WZO33007.1"/>
    </source>
</evidence>
<feature type="transmembrane region" description="Helical" evidence="1">
    <location>
        <begin position="284"/>
        <end position="304"/>
    </location>
</feature>
<accession>A0AAU6S830</accession>
<gene>
    <name evidence="2" type="ORF">MRBLWS13_000622</name>
</gene>
<feature type="transmembrane region" description="Helical" evidence="1">
    <location>
        <begin position="175"/>
        <end position="196"/>
    </location>
</feature>
<keyword evidence="1" id="KW-0472">Membrane</keyword>